<dbReference type="Gene3D" id="1.10.443.10">
    <property type="entry name" value="Intergrase catalytic core"/>
    <property type="match status" value="1"/>
</dbReference>
<accession>A0A3R6YRG7</accession>
<dbReference type="Pfam" id="PF00589">
    <property type="entry name" value="Phage_integrase"/>
    <property type="match status" value="1"/>
</dbReference>
<sequence length="82" mass="9441">MPQPRNWLIKIAKLANLPIITVHGFRHTHATLLYDENSTITAKDVQKRLGHSDASITMNIYEHTTDNKILNAMNKFNEKNNK</sequence>
<dbReference type="AlphaFoldDB" id="A0A3R6YRG7"/>
<dbReference type="RefSeq" id="WP_118901462.1">
    <property type="nucleotide sequence ID" value="NZ_QOCR01000004.1"/>
</dbReference>
<dbReference type="InterPro" id="IPR013762">
    <property type="entry name" value="Integrase-like_cat_sf"/>
</dbReference>
<feature type="domain" description="Tyr recombinase" evidence="2">
    <location>
        <begin position="1"/>
        <end position="74"/>
    </location>
</feature>
<protein>
    <recommendedName>
        <fullName evidence="2">Tyr recombinase domain-containing protein</fullName>
    </recommendedName>
</protein>
<dbReference type="GO" id="GO:0015074">
    <property type="term" value="P:DNA integration"/>
    <property type="evidence" value="ECO:0007669"/>
    <property type="project" value="InterPro"/>
</dbReference>
<dbReference type="PROSITE" id="PS51898">
    <property type="entry name" value="TYR_RECOMBINASE"/>
    <property type="match status" value="1"/>
</dbReference>
<dbReference type="GO" id="GO:0003677">
    <property type="term" value="F:DNA binding"/>
    <property type="evidence" value="ECO:0007669"/>
    <property type="project" value="InterPro"/>
</dbReference>
<dbReference type="SUPFAM" id="SSF56349">
    <property type="entry name" value="DNA breaking-rejoining enzymes"/>
    <property type="match status" value="1"/>
</dbReference>
<comment type="caution">
    <text evidence="3">The sequence shown here is derived from an EMBL/GenBank/DDBJ whole genome shotgun (WGS) entry which is preliminary data.</text>
</comment>
<name>A0A3R6YRG7_9LACO</name>
<dbReference type="InterPro" id="IPR002104">
    <property type="entry name" value="Integrase_catalytic"/>
</dbReference>
<dbReference type="Proteomes" id="UP000284109">
    <property type="component" value="Unassembled WGS sequence"/>
</dbReference>
<proteinExistence type="predicted"/>
<dbReference type="OrthoDB" id="9803188at2"/>
<evidence type="ECO:0000259" key="2">
    <source>
        <dbReference type="PROSITE" id="PS51898"/>
    </source>
</evidence>
<keyword evidence="4" id="KW-1185">Reference proteome</keyword>
<reference evidence="3 4" key="1">
    <citation type="submission" date="2018-07" db="EMBL/GenBank/DDBJ databases">
        <title>Genome sequences of six Lactobacillus spp. isolated from bumble bee guts.</title>
        <authorList>
            <person name="Motta E.V.S."/>
            <person name="Moran N.A."/>
        </authorList>
    </citation>
    <scope>NUCLEOTIDE SEQUENCE [LARGE SCALE GENOMIC DNA]</scope>
    <source>
        <strain evidence="3 4">BI-1.1</strain>
    </source>
</reference>
<dbReference type="InterPro" id="IPR011010">
    <property type="entry name" value="DNA_brk_join_enz"/>
</dbReference>
<evidence type="ECO:0000313" key="4">
    <source>
        <dbReference type="Proteomes" id="UP000284109"/>
    </source>
</evidence>
<evidence type="ECO:0000256" key="1">
    <source>
        <dbReference type="ARBA" id="ARBA00023172"/>
    </source>
</evidence>
<evidence type="ECO:0000313" key="3">
    <source>
        <dbReference type="EMBL" id="RHW49745.1"/>
    </source>
</evidence>
<keyword evidence="1" id="KW-0233">DNA recombination</keyword>
<organism evidence="3 4">
    <name type="scientific">Bombilactobacillus bombi</name>
    <dbReference type="NCBI Taxonomy" id="1303590"/>
    <lineage>
        <taxon>Bacteria</taxon>
        <taxon>Bacillati</taxon>
        <taxon>Bacillota</taxon>
        <taxon>Bacilli</taxon>
        <taxon>Lactobacillales</taxon>
        <taxon>Lactobacillaceae</taxon>
        <taxon>Bombilactobacillus</taxon>
    </lineage>
</organism>
<gene>
    <name evidence="3" type="ORF">DS831_06165</name>
</gene>
<dbReference type="EMBL" id="QOCR01000004">
    <property type="protein sequence ID" value="RHW49745.1"/>
    <property type="molecule type" value="Genomic_DNA"/>
</dbReference>
<dbReference type="GO" id="GO:0006310">
    <property type="term" value="P:DNA recombination"/>
    <property type="evidence" value="ECO:0007669"/>
    <property type="project" value="UniProtKB-KW"/>
</dbReference>